<evidence type="ECO:0000313" key="3">
    <source>
        <dbReference type="Proteomes" id="UP000707352"/>
    </source>
</evidence>
<evidence type="ECO:0000313" key="2">
    <source>
        <dbReference type="EMBL" id="NIX77264.1"/>
    </source>
</evidence>
<dbReference type="RefSeq" id="WP_167673137.1">
    <property type="nucleotide sequence ID" value="NZ_JAATJS010000003.1"/>
</dbReference>
<reference evidence="2 3" key="1">
    <citation type="submission" date="2020-03" db="EMBL/GenBank/DDBJ databases">
        <title>The genome sequence of Microvirga sp. c23x22.</title>
        <authorList>
            <person name="Zhang X."/>
        </authorList>
    </citation>
    <scope>NUCLEOTIDE SEQUENCE [LARGE SCALE GENOMIC DNA]</scope>
    <source>
        <strain evidence="3">c23x22</strain>
    </source>
</reference>
<proteinExistence type="predicted"/>
<protein>
    <recommendedName>
        <fullName evidence="4">Transcriptional regulator</fullName>
    </recommendedName>
</protein>
<sequence length="58" mass="6307">MKTPKDQSARQAEKKSGADTRLDEALEETFPASDPVAVGHSEHAGSPPNHKSARRKRP</sequence>
<evidence type="ECO:0008006" key="4">
    <source>
        <dbReference type="Google" id="ProtNLM"/>
    </source>
</evidence>
<accession>A0ABX0VBP0</accession>
<evidence type="ECO:0000256" key="1">
    <source>
        <dbReference type="SAM" id="MobiDB-lite"/>
    </source>
</evidence>
<dbReference type="Proteomes" id="UP000707352">
    <property type="component" value="Unassembled WGS sequence"/>
</dbReference>
<gene>
    <name evidence="2" type="ORF">HB375_11655</name>
</gene>
<dbReference type="EMBL" id="JAATJS010000003">
    <property type="protein sequence ID" value="NIX77264.1"/>
    <property type="molecule type" value="Genomic_DNA"/>
</dbReference>
<name>A0ABX0VBP0_9HYPH</name>
<feature type="compositionally biased region" description="Basic and acidic residues" evidence="1">
    <location>
        <begin position="1"/>
        <end position="24"/>
    </location>
</feature>
<keyword evidence="3" id="KW-1185">Reference proteome</keyword>
<organism evidence="2 3">
    <name type="scientific">Microvirga terricola</name>
    <dbReference type="NCBI Taxonomy" id="2719797"/>
    <lineage>
        <taxon>Bacteria</taxon>
        <taxon>Pseudomonadati</taxon>
        <taxon>Pseudomonadota</taxon>
        <taxon>Alphaproteobacteria</taxon>
        <taxon>Hyphomicrobiales</taxon>
        <taxon>Methylobacteriaceae</taxon>
        <taxon>Microvirga</taxon>
    </lineage>
</organism>
<comment type="caution">
    <text evidence="2">The sequence shown here is derived from an EMBL/GenBank/DDBJ whole genome shotgun (WGS) entry which is preliminary data.</text>
</comment>
<feature type="region of interest" description="Disordered" evidence="1">
    <location>
        <begin position="1"/>
        <end position="58"/>
    </location>
</feature>